<dbReference type="Proteomes" id="UP000656813">
    <property type="component" value="Unassembled WGS sequence"/>
</dbReference>
<keyword evidence="4 5" id="KW-0961">Cell wall biogenesis/degradation</keyword>
<dbReference type="GO" id="GO:0071555">
    <property type="term" value="P:cell wall organization"/>
    <property type="evidence" value="ECO:0007669"/>
    <property type="project" value="UniProtKB-KW"/>
</dbReference>
<gene>
    <name evidence="6" type="primary">tagA</name>
    <name evidence="6" type="ORF">GCM10007096_07030</name>
</gene>
<dbReference type="AlphaFoldDB" id="A0A8J2ZSZ0"/>
<dbReference type="GO" id="GO:0019350">
    <property type="term" value="P:teichoic acid biosynthetic process"/>
    <property type="evidence" value="ECO:0007669"/>
    <property type="project" value="UniProtKB-UniRule"/>
</dbReference>
<name>A0A8J2ZSZ0_9BACL</name>
<dbReference type="PANTHER" id="PTHR34136">
    <property type="match status" value="1"/>
</dbReference>
<evidence type="ECO:0000256" key="1">
    <source>
        <dbReference type="ARBA" id="ARBA00022676"/>
    </source>
</evidence>
<keyword evidence="3 5" id="KW-0777">Teichoic acid biosynthesis</keyword>
<dbReference type="Pfam" id="PF03808">
    <property type="entry name" value="Glyco_tran_WecG"/>
    <property type="match status" value="1"/>
</dbReference>
<dbReference type="GO" id="GO:0047244">
    <property type="term" value="F:N-acetylglucosaminyldiphosphoundecaprenol N-acetyl-beta-D-mannosaminyltransferase activity"/>
    <property type="evidence" value="ECO:0007669"/>
    <property type="project" value="UniProtKB-UniRule"/>
</dbReference>
<dbReference type="HAMAP" id="MF_02070">
    <property type="entry name" value="TagA_TarA"/>
    <property type="match status" value="1"/>
</dbReference>
<proteinExistence type="inferred from homology"/>
<comment type="function">
    <text evidence="5">Catalyzes the conversion of GlcNAc-PP-undecaprenol into ManNAc-GlcNAc-PP-undecaprenol, the first committed lipid intermediate in the de novo synthesis of teichoic acid.</text>
</comment>
<evidence type="ECO:0000256" key="2">
    <source>
        <dbReference type="ARBA" id="ARBA00022679"/>
    </source>
</evidence>
<comment type="catalytic activity">
    <reaction evidence="5">
        <text>UDP-N-acetyl-alpha-D-mannosamine + N-acetyl-alpha-D-glucosaminyl-di-trans,octa-cis-undecaprenyl diphosphate = N-acetyl-beta-D-mannosaminyl-(1-&gt;4)-N-acetyl-alpha-D-glucosaminyl di-trans,octa-cis-undecaprenyl diphosphate + UDP + H(+)</text>
        <dbReference type="Rhea" id="RHEA:16053"/>
        <dbReference type="ChEBI" id="CHEBI:15378"/>
        <dbReference type="ChEBI" id="CHEBI:58223"/>
        <dbReference type="ChEBI" id="CHEBI:62959"/>
        <dbReference type="ChEBI" id="CHEBI:68623"/>
        <dbReference type="ChEBI" id="CHEBI:132210"/>
        <dbReference type="EC" id="2.4.1.187"/>
    </reaction>
</comment>
<dbReference type="InterPro" id="IPR034714">
    <property type="entry name" value="TagA_TarA"/>
</dbReference>
<evidence type="ECO:0000256" key="4">
    <source>
        <dbReference type="ARBA" id="ARBA00023316"/>
    </source>
</evidence>
<comment type="similarity">
    <text evidence="5">Belongs to the glycosyltransferase 26 family. TagA/TarA subfamily.</text>
</comment>
<dbReference type="PANTHER" id="PTHR34136:SF1">
    <property type="entry name" value="UDP-N-ACETYL-D-MANNOSAMINURONIC ACID TRANSFERASE"/>
    <property type="match status" value="1"/>
</dbReference>
<dbReference type="CDD" id="cd06533">
    <property type="entry name" value="Glyco_transf_WecG_TagA"/>
    <property type="match status" value="1"/>
</dbReference>
<keyword evidence="1 5" id="KW-0328">Glycosyltransferase</keyword>
<dbReference type="InterPro" id="IPR004629">
    <property type="entry name" value="WecG_TagA_CpsF"/>
</dbReference>
<evidence type="ECO:0000256" key="3">
    <source>
        <dbReference type="ARBA" id="ARBA00022944"/>
    </source>
</evidence>
<evidence type="ECO:0000313" key="6">
    <source>
        <dbReference type="EMBL" id="GGH76504.1"/>
    </source>
</evidence>
<keyword evidence="2 5" id="KW-0808">Transferase</keyword>
<evidence type="ECO:0000313" key="7">
    <source>
        <dbReference type="Proteomes" id="UP000656813"/>
    </source>
</evidence>
<dbReference type="UniPathway" id="UPA00632"/>
<dbReference type="EMBL" id="BMFV01000003">
    <property type="protein sequence ID" value="GGH76504.1"/>
    <property type="molecule type" value="Genomic_DNA"/>
</dbReference>
<organism evidence="6 7">
    <name type="scientific">Pullulanibacillus pueri</name>
    <dbReference type="NCBI Taxonomy" id="1437324"/>
    <lineage>
        <taxon>Bacteria</taxon>
        <taxon>Bacillati</taxon>
        <taxon>Bacillota</taxon>
        <taxon>Bacilli</taxon>
        <taxon>Bacillales</taxon>
        <taxon>Sporolactobacillaceae</taxon>
        <taxon>Pullulanibacillus</taxon>
    </lineage>
</organism>
<dbReference type="EC" id="2.4.1.187" evidence="5"/>
<dbReference type="NCBIfam" id="TIGR00696">
    <property type="entry name" value="wecG_tagA_cpsF"/>
    <property type="match status" value="1"/>
</dbReference>
<evidence type="ECO:0000256" key="5">
    <source>
        <dbReference type="HAMAP-Rule" id="MF_02070"/>
    </source>
</evidence>
<sequence>MKTVELLGTKFISSPMEAFVQELNRRLISGQQTFVVTANPEIMMYTYKDPNYAQVLKHADYIIPDGIGVVMASKILKKPIESRLPGFDLMMHLLELATEKNYSVYFLGAKEEVIVKAVKQAAIQFPKLKIAGYHHGYIDFNDTSIIEEIRSKSPDIVLVGLGFPQQEMWIQNNRHVMEKGVFMGVGGSFDVLAGLVKRAPEIWQKLNLEWLYRLIKQPSRWRRMTVLPLYLLKAIKARLKREN</sequence>
<comment type="pathway">
    <text evidence="5">Cell wall biogenesis; teichoic acid biosynthesis.</text>
</comment>
<keyword evidence="7" id="KW-1185">Reference proteome</keyword>
<protein>
    <recommendedName>
        <fullName evidence="5">N-acetylglucosaminyldiphosphoundecaprenol N-acetyl-beta-D-mannosaminyltransferase</fullName>
        <ecNumber evidence="5">2.4.1.187</ecNumber>
    </recommendedName>
    <alternativeName>
        <fullName evidence="5">N-acetylmannosaminyltransferase</fullName>
    </alternativeName>
    <alternativeName>
        <fullName evidence="5">UDP-N-acetylmannosamine transferase</fullName>
    </alternativeName>
    <alternativeName>
        <fullName evidence="5">UDP-N-acetylmannosamine:N-acetylglucosaminyl pyrophosphorylundecaprenol N-acetylmannosaminyltransferase</fullName>
    </alternativeName>
</protein>
<reference evidence="6" key="1">
    <citation type="journal article" date="2014" name="Int. J. Syst. Evol. Microbiol.">
        <title>Complete genome sequence of Corynebacterium casei LMG S-19264T (=DSM 44701T), isolated from a smear-ripened cheese.</title>
        <authorList>
            <consortium name="US DOE Joint Genome Institute (JGI-PGF)"/>
            <person name="Walter F."/>
            <person name="Albersmeier A."/>
            <person name="Kalinowski J."/>
            <person name="Ruckert C."/>
        </authorList>
    </citation>
    <scope>NUCLEOTIDE SEQUENCE</scope>
    <source>
        <strain evidence="6">CGMCC 1.12777</strain>
    </source>
</reference>
<comment type="caution">
    <text evidence="6">The sequence shown here is derived from an EMBL/GenBank/DDBJ whole genome shotgun (WGS) entry which is preliminary data.</text>
</comment>
<accession>A0A8J2ZSZ0</accession>
<reference evidence="6" key="2">
    <citation type="submission" date="2020-09" db="EMBL/GenBank/DDBJ databases">
        <authorList>
            <person name="Sun Q."/>
            <person name="Zhou Y."/>
        </authorList>
    </citation>
    <scope>NUCLEOTIDE SEQUENCE</scope>
    <source>
        <strain evidence="6">CGMCC 1.12777</strain>
    </source>
</reference>